<proteinExistence type="predicted"/>
<dbReference type="AlphaFoldDB" id="A0A5A8D870"/>
<dbReference type="Proteomes" id="UP000325113">
    <property type="component" value="Unassembled WGS sequence"/>
</dbReference>
<feature type="compositionally biased region" description="Acidic residues" evidence="1">
    <location>
        <begin position="62"/>
        <end position="113"/>
    </location>
</feature>
<reference evidence="2 3" key="1">
    <citation type="submission" date="2019-07" db="EMBL/GenBank/DDBJ databases">
        <title>Genomes of Cafeteria roenbergensis.</title>
        <authorList>
            <person name="Fischer M.G."/>
            <person name="Hackl T."/>
            <person name="Roman M."/>
        </authorList>
    </citation>
    <scope>NUCLEOTIDE SEQUENCE [LARGE SCALE GENOMIC DNA]</scope>
    <source>
        <strain evidence="2 3">Cflag</strain>
    </source>
</reference>
<feature type="compositionally biased region" description="Basic and acidic residues" evidence="1">
    <location>
        <begin position="41"/>
        <end position="61"/>
    </location>
</feature>
<sequence length="145" mass="15769">MDEPCDWADANGSFVSEGELPLRERAADGPAMRRGGGAAADLDRGGADGMHKEGMDRHDEHDDGDIGDDEQEDEDQEEDEDEEDEGQDEEDEEDEGDLDEGQDEDEDEDEEAWLETAGAGGGRSTARVFVDGRRARAPGSSRPLD</sequence>
<evidence type="ECO:0000313" key="2">
    <source>
        <dbReference type="EMBL" id="KAA0161368.1"/>
    </source>
</evidence>
<gene>
    <name evidence="2" type="ORF">FNF31_03827</name>
</gene>
<comment type="caution">
    <text evidence="2">The sequence shown here is derived from an EMBL/GenBank/DDBJ whole genome shotgun (WGS) entry which is preliminary data.</text>
</comment>
<organism evidence="2 3">
    <name type="scientific">Cafeteria roenbergensis</name>
    <name type="common">Marine flagellate</name>
    <dbReference type="NCBI Taxonomy" id="33653"/>
    <lineage>
        <taxon>Eukaryota</taxon>
        <taxon>Sar</taxon>
        <taxon>Stramenopiles</taxon>
        <taxon>Bigyra</taxon>
        <taxon>Opalozoa</taxon>
        <taxon>Bicosoecida</taxon>
        <taxon>Cafeteriaceae</taxon>
        <taxon>Cafeteria</taxon>
    </lineage>
</organism>
<name>A0A5A8D870_CAFRO</name>
<accession>A0A5A8D870</accession>
<evidence type="ECO:0000256" key="1">
    <source>
        <dbReference type="SAM" id="MobiDB-lite"/>
    </source>
</evidence>
<evidence type="ECO:0000313" key="3">
    <source>
        <dbReference type="Proteomes" id="UP000325113"/>
    </source>
</evidence>
<feature type="region of interest" description="Disordered" evidence="1">
    <location>
        <begin position="1"/>
        <end position="145"/>
    </location>
</feature>
<dbReference type="EMBL" id="VLTM01000036">
    <property type="protein sequence ID" value="KAA0161368.1"/>
    <property type="molecule type" value="Genomic_DNA"/>
</dbReference>
<protein>
    <submittedName>
        <fullName evidence="2">Uncharacterized protein</fullName>
    </submittedName>
</protein>